<dbReference type="PANTHER" id="PTHR11060:SF0">
    <property type="entry name" value="PROTEIN MEMO1"/>
    <property type="match status" value="1"/>
</dbReference>
<dbReference type="HOGENOM" id="CLU_038085_2_0_0"/>
<dbReference type="KEGG" id="kol:Kole_1859"/>
<dbReference type="NCBIfam" id="TIGR04336">
    <property type="entry name" value="AmmeMemoSam_B"/>
    <property type="match status" value="1"/>
</dbReference>
<name>C5CGG0_KOSOT</name>
<dbReference type="RefSeq" id="WP_015869184.1">
    <property type="nucleotide sequence ID" value="NC_012785.1"/>
</dbReference>
<dbReference type="HAMAP" id="MF_00055">
    <property type="entry name" value="MEMO1"/>
    <property type="match status" value="1"/>
</dbReference>
<protein>
    <recommendedName>
        <fullName evidence="2">MEMO1 family protein Kole_1859</fullName>
    </recommendedName>
</protein>
<evidence type="ECO:0000313" key="4">
    <source>
        <dbReference type="Proteomes" id="UP000002382"/>
    </source>
</evidence>
<comment type="similarity">
    <text evidence="1 2">Belongs to the MEMO1 family.</text>
</comment>
<dbReference type="STRING" id="521045.Kole_1859"/>
<dbReference type="Gene3D" id="3.40.830.10">
    <property type="entry name" value="LigB-like"/>
    <property type="match status" value="1"/>
</dbReference>
<reference evidence="3 4" key="1">
    <citation type="submission" date="2009-06" db="EMBL/GenBank/DDBJ databases">
        <title>Complete sequence of Thermotogales bacterium TBF 19.5.1.</title>
        <authorList>
            <consortium name="US DOE Joint Genome Institute"/>
            <person name="Lucas S."/>
            <person name="Copeland A."/>
            <person name="Lapidus A."/>
            <person name="Glavina del Rio T."/>
            <person name="Tice H."/>
            <person name="Bruce D."/>
            <person name="Goodwin L."/>
            <person name="Pitluck S."/>
            <person name="Chertkov O."/>
            <person name="Brettin T."/>
            <person name="Detter J.C."/>
            <person name="Han C."/>
            <person name="Schmutz J."/>
            <person name="Larimer F."/>
            <person name="Land M."/>
            <person name="Hauser L."/>
            <person name="Kyrpides N."/>
            <person name="Ovchinnikova G."/>
            <person name="Noll K."/>
        </authorList>
    </citation>
    <scope>NUCLEOTIDE SEQUENCE [LARGE SCALE GENOMIC DNA]</scope>
    <source>
        <strain evidence="4">ATCC BAA-1733 / DSM 21960 / TBF 19.5.1</strain>
    </source>
</reference>
<dbReference type="Pfam" id="PF01875">
    <property type="entry name" value="Memo"/>
    <property type="match status" value="1"/>
</dbReference>
<keyword evidence="4" id="KW-1185">Reference proteome</keyword>
<proteinExistence type="inferred from homology"/>
<sequence length="277" mass="30551">MDRNPVFAGRFYASNAEELKKQITACYDHPVGPGELPGPVFSFALKNAGLITPHAGYMYSGPVAAHGYLELSKIGKPRKIIIIGPNHTGYGARLSIWPEGSWHTPLGTLRIDESLVGELVRNSQGELKPDTSAHLYEHSIEVQLPFIQHIFDNDPTIVPIIMTDQSINAVRTLVEAISSILKKEEGIFVIASSDMNHYDNHETTLRKDELLIKALLTKDIDRIYQVARENRITACGLGPIAVVLKLFDELKILKHATSGDVSGDKYHTVGYLSAILS</sequence>
<reference evidence="3 4" key="2">
    <citation type="journal article" date="2011" name="J. Bacteriol.">
        <title>Genome Sequence of Kosmotoga olearia Strain TBF 19.5.1, a Thermophilic Bacterium with a Wide Growth Temperature Range, Isolated from the Troll B Oil Platform in the North Sea.</title>
        <authorList>
            <person name="Swithers K.S."/>
            <person name="Dipippo J.L."/>
            <person name="Bruce D.C."/>
            <person name="Detter C."/>
            <person name="Tapia R."/>
            <person name="Han S."/>
            <person name="Goodwin L.A."/>
            <person name="Han J."/>
            <person name="Woyke T."/>
            <person name="Pitluck S."/>
            <person name="Pennacchio L."/>
            <person name="Nolan M."/>
            <person name="Mikhailova N."/>
            <person name="Land M.L."/>
            <person name="Nesbo C.L."/>
            <person name="Gogarten J.P."/>
            <person name="Noll K.M."/>
        </authorList>
    </citation>
    <scope>NUCLEOTIDE SEQUENCE [LARGE SCALE GENOMIC DNA]</scope>
    <source>
        <strain evidence="4">ATCC BAA-1733 / DSM 21960 / TBF 19.5.1</strain>
    </source>
</reference>
<evidence type="ECO:0000313" key="3">
    <source>
        <dbReference type="EMBL" id="ACR80541.1"/>
    </source>
</evidence>
<dbReference type="PANTHER" id="PTHR11060">
    <property type="entry name" value="PROTEIN MEMO1"/>
    <property type="match status" value="1"/>
</dbReference>
<evidence type="ECO:0000256" key="2">
    <source>
        <dbReference type="HAMAP-Rule" id="MF_00055"/>
    </source>
</evidence>
<accession>C5CGG0</accession>
<dbReference type="EMBL" id="CP001634">
    <property type="protein sequence ID" value="ACR80541.1"/>
    <property type="molecule type" value="Genomic_DNA"/>
</dbReference>
<dbReference type="AlphaFoldDB" id="C5CGG0"/>
<dbReference type="Proteomes" id="UP000002382">
    <property type="component" value="Chromosome"/>
</dbReference>
<organism evidence="3 4">
    <name type="scientific">Kosmotoga olearia (strain ATCC BAA-1733 / DSM 21960 / TBF 19.5.1)</name>
    <dbReference type="NCBI Taxonomy" id="521045"/>
    <lineage>
        <taxon>Bacteria</taxon>
        <taxon>Thermotogati</taxon>
        <taxon>Thermotogota</taxon>
        <taxon>Thermotogae</taxon>
        <taxon>Kosmotogales</taxon>
        <taxon>Kosmotogaceae</taxon>
        <taxon>Kosmotoga</taxon>
    </lineage>
</organism>
<dbReference type="eggNOG" id="COG1355">
    <property type="taxonomic scope" value="Bacteria"/>
</dbReference>
<dbReference type="InterPro" id="IPR002737">
    <property type="entry name" value="MEMO1_fam"/>
</dbReference>
<dbReference type="CDD" id="cd07361">
    <property type="entry name" value="MEMO_like"/>
    <property type="match status" value="1"/>
</dbReference>
<evidence type="ECO:0000256" key="1">
    <source>
        <dbReference type="ARBA" id="ARBA00006315"/>
    </source>
</evidence>
<gene>
    <name evidence="3" type="ordered locus">Kole_1859</name>
</gene>
<dbReference type="OrthoDB" id="9785549at2"/>